<name>A0AAD6CBT1_9EURO</name>
<feature type="region of interest" description="Disordered" evidence="1">
    <location>
        <begin position="78"/>
        <end position="114"/>
    </location>
</feature>
<feature type="region of interest" description="Disordered" evidence="1">
    <location>
        <begin position="172"/>
        <end position="191"/>
    </location>
</feature>
<dbReference type="AlphaFoldDB" id="A0AAD6CBT1"/>
<dbReference type="EMBL" id="JAPVEA010000002">
    <property type="protein sequence ID" value="KAJ5460381.1"/>
    <property type="molecule type" value="Genomic_DNA"/>
</dbReference>
<keyword evidence="3" id="KW-1185">Reference proteome</keyword>
<dbReference type="GeneID" id="81595559"/>
<sequence length="329" mass="35954">MTDQTPPGHSPAGSLRISPGTKGYLVRYIDSPGSPSLEGGLYRHRSTRGPALRLDTQDFDRVNSPFALLTDSATRFQLPKISPSDFGPHESVHTEEELAHEEIESENRSDLARDSSALISDLLGHLEEEAALSPGPTQKSSTTSSFCPSTYYSIEEETESETEIDSLLRESDHLPVTPEESPPLEVNTPGCTLSQSYKELVEEFPVDDSPETVIGQKDSIDTQSVDSFVFDAGIEADPPATPKRKQRKNSPAAPVLSPSFLGPFPTPFSHRQFIASSSSGSLRSRSSPSVPDLTSPSPKGRLSLRKRDSGRSRLHLSDIFKQRQASNRH</sequence>
<evidence type="ECO:0000313" key="3">
    <source>
        <dbReference type="Proteomes" id="UP001213681"/>
    </source>
</evidence>
<dbReference type="Proteomes" id="UP001213681">
    <property type="component" value="Unassembled WGS sequence"/>
</dbReference>
<protein>
    <submittedName>
        <fullName evidence="2">Uncharacterized protein</fullName>
    </submittedName>
</protein>
<gene>
    <name evidence="2" type="ORF">N7458_001933</name>
</gene>
<evidence type="ECO:0000313" key="2">
    <source>
        <dbReference type="EMBL" id="KAJ5460381.1"/>
    </source>
</evidence>
<comment type="caution">
    <text evidence="2">The sequence shown here is derived from an EMBL/GenBank/DDBJ whole genome shotgun (WGS) entry which is preliminary data.</text>
</comment>
<reference evidence="2" key="2">
    <citation type="journal article" date="2023" name="IMA Fungus">
        <title>Comparative genomic study of the Penicillium genus elucidates a diverse pangenome and 15 lateral gene transfer events.</title>
        <authorList>
            <person name="Petersen C."/>
            <person name="Sorensen T."/>
            <person name="Nielsen M.R."/>
            <person name="Sondergaard T.E."/>
            <person name="Sorensen J.L."/>
            <person name="Fitzpatrick D.A."/>
            <person name="Frisvad J.C."/>
            <person name="Nielsen K.L."/>
        </authorList>
    </citation>
    <scope>NUCLEOTIDE SEQUENCE</scope>
    <source>
        <strain evidence="2">IBT 16125</strain>
    </source>
</reference>
<feature type="compositionally biased region" description="Basic and acidic residues" evidence="1">
    <location>
        <begin position="87"/>
        <end position="113"/>
    </location>
</feature>
<organism evidence="2 3">
    <name type="scientific">Penicillium daleae</name>
    <dbReference type="NCBI Taxonomy" id="63821"/>
    <lineage>
        <taxon>Eukaryota</taxon>
        <taxon>Fungi</taxon>
        <taxon>Dikarya</taxon>
        <taxon>Ascomycota</taxon>
        <taxon>Pezizomycotina</taxon>
        <taxon>Eurotiomycetes</taxon>
        <taxon>Eurotiomycetidae</taxon>
        <taxon>Eurotiales</taxon>
        <taxon>Aspergillaceae</taxon>
        <taxon>Penicillium</taxon>
    </lineage>
</organism>
<proteinExistence type="predicted"/>
<reference evidence="2" key="1">
    <citation type="submission" date="2022-12" db="EMBL/GenBank/DDBJ databases">
        <authorList>
            <person name="Petersen C."/>
        </authorList>
    </citation>
    <scope>NUCLEOTIDE SEQUENCE</scope>
    <source>
        <strain evidence="2">IBT 16125</strain>
    </source>
</reference>
<evidence type="ECO:0000256" key="1">
    <source>
        <dbReference type="SAM" id="MobiDB-lite"/>
    </source>
</evidence>
<feature type="compositionally biased region" description="Low complexity" evidence="1">
    <location>
        <begin position="276"/>
        <end position="289"/>
    </location>
</feature>
<dbReference type="RefSeq" id="XP_056769423.1">
    <property type="nucleotide sequence ID" value="XM_056905316.1"/>
</dbReference>
<feature type="region of interest" description="Disordered" evidence="1">
    <location>
        <begin position="225"/>
        <end position="329"/>
    </location>
</feature>
<accession>A0AAD6CBT1</accession>
<feature type="compositionally biased region" description="Basic and acidic residues" evidence="1">
    <location>
        <begin position="305"/>
        <end position="321"/>
    </location>
</feature>